<dbReference type="SMART" id="SM00060">
    <property type="entry name" value="FN3"/>
    <property type="match status" value="9"/>
</dbReference>
<dbReference type="PANTHER" id="PTHR46708:SF2">
    <property type="entry name" value="FIBRONECTIN TYPE-III DOMAIN-CONTAINING PROTEIN"/>
    <property type="match status" value="1"/>
</dbReference>
<protein>
    <recommendedName>
        <fullName evidence="2">Fibronectin type-III domain-containing protein</fullName>
    </recommendedName>
</protein>
<dbReference type="EMBL" id="MN739421">
    <property type="protein sequence ID" value="QHT04015.1"/>
    <property type="molecule type" value="Genomic_DNA"/>
</dbReference>
<dbReference type="SUPFAM" id="SSF49899">
    <property type="entry name" value="Concanavalin A-like lectins/glucanases"/>
    <property type="match status" value="1"/>
</dbReference>
<dbReference type="PANTHER" id="PTHR46708">
    <property type="entry name" value="TENASCIN"/>
    <property type="match status" value="1"/>
</dbReference>
<evidence type="ECO:0000256" key="1">
    <source>
        <dbReference type="ARBA" id="ARBA00022737"/>
    </source>
</evidence>
<reference evidence="3" key="1">
    <citation type="journal article" date="2020" name="Nature">
        <title>Giant virus diversity and host interactions through global metagenomics.</title>
        <authorList>
            <person name="Schulz F."/>
            <person name="Roux S."/>
            <person name="Paez-Espino D."/>
            <person name="Jungbluth S."/>
            <person name="Walsh D.A."/>
            <person name="Denef V.J."/>
            <person name="McMahon K.D."/>
            <person name="Konstantinidis K.T."/>
            <person name="Eloe-Fadrosh E.A."/>
            <person name="Kyrpides N.C."/>
            <person name="Woyke T."/>
        </authorList>
    </citation>
    <scope>NUCLEOTIDE SEQUENCE</scope>
    <source>
        <strain evidence="3">GVMAG-M-3300021137-6</strain>
    </source>
</reference>
<dbReference type="InterPro" id="IPR036116">
    <property type="entry name" value="FN3_sf"/>
</dbReference>
<dbReference type="Gene3D" id="2.60.40.10">
    <property type="entry name" value="Immunoglobulins"/>
    <property type="match status" value="1"/>
</dbReference>
<organism evidence="3">
    <name type="scientific">viral metagenome</name>
    <dbReference type="NCBI Taxonomy" id="1070528"/>
    <lineage>
        <taxon>unclassified sequences</taxon>
        <taxon>metagenomes</taxon>
        <taxon>organismal metagenomes</taxon>
    </lineage>
</organism>
<evidence type="ECO:0000259" key="2">
    <source>
        <dbReference type="PROSITE" id="PS50853"/>
    </source>
</evidence>
<dbReference type="InterPro" id="IPR013320">
    <property type="entry name" value="ConA-like_dom_sf"/>
</dbReference>
<accession>A0A6C0CKL0</accession>
<dbReference type="InterPro" id="IPR013783">
    <property type="entry name" value="Ig-like_fold"/>
</dbReference>
<dbReference type="InterPro" id="IPR003961">
    <property type="entry name" value="FN3_dom"/>
</dbReference>
<dbReference type="PROSITE" id="PS50853">
    <property type="entry name" value="FN3"/>
    <property type="match status" value="1"/>
</dbReference>
<keyword evidence="1" id="KW-0677">Repeat</keyword>
<evidence type="ECO:0000313" key="3">
    <source>
        <dbReference type="EMBL" id="QHT04015.1"/>
    </source>
</evidence>
<name>A0A6C0CKL0_9ZZZZ</name>
<proteinExistence type="predicted"/>
<dbReference type="InterPro" id="IPR050991">
    <property type="entry name" value="ECM_Regulatory_Proteins"/>
</dbReference>
<feature type="domain" description="Fibronectin type-III" evidence="2">
    <location>
        <begin position="1229"/>
        <end position="1325"/>
    </location>
</feature>
<dbReference type="SUPFAM" id="SSF49265">
    <property type="entry name" value="Fibronectin type III"/>
    <property type="match status" value="2"/>
</dbReference>
<sequence length="3420" mass="350526">MTAQFSLPSGHPFTNVRPGYTGYESAPSPAIISATASYIGSTITLQVYANTPGNWNVVTPAGLTVTTPPVASSSSTPIVYTGGQSSLSYTFYTISLAPAIGPTVGWLGPAPSVTLTVPPFGTTIASGVYDGNAVYLTPVTATPLTPLVQGITDYFFTCTNNASFASVDSVGVATFPYPSGTVFTPGTSTIFNFNVACRFLGILGVASSPVFPVTVIQPATPIMTVTPTSGSINISWAETTPNCTFTISTGGTTLVPTTNPFTVTRSPGTYSFQVGATLFGLTSYSTVRTISVAPSMPTSFTAADNLNNSVTLSWVSATPGAQINLTWTGAATGSSNNLGNPPFILSLGCGTYSFTLVSVCGGVTSSSTSVNNFSVTPSTPTNFQQSVFGSTATLSWSEATPGCGFTLTSSPDIGVVPVITGNVAVYTGVHAGTYTITLVSVSAGLNSVSSVQTTTAVTLAAPTSFSATSLGSKITLNWAESTAGASFSLSCTNNSAFGTQTISAGVFTTSYGNVSTPGIYTFSIVSVLPGNNMSAPATCSGQIVAPPASFTAVATGSTINLAWTEATTGCTFSLSSSPTVPNLTITGNTATSTGVTPGKYTFNLSAFTSAGSFLSTTVSSATQVIATPGSLSAVFVAPNVVLTWTEATSGCTFTLSSSPALTNPTPTTALTAQYSSPLPGNYTFFVTAADTAGNTSSTASTTIPIVVTPPAPSNLAYTATSPTSFTISFSEALANCTFGFTGGPTVGSVTVAGGNGSYSGAFSGVTPAGAQSFTITVNSSFGGILSTGNSSIVARTKPNTTFSSNALCTVIGGQNTVSAQYIINNPDGVILTGPGNVLVTTSYTVKMLYSGSTTTPGVALTSTNSAGTYFTNWFDAGGFSITVPSAFPDYIVPPTMGTVTVSGTTITVPWTDSSTPGSLTYNILNSTLSATGIATGTRVKVFTGATVGTPYSFTITTTSGYVTANSATSTAVTPISAPTGLTASAVGTTVTMNWTYGSLTGITFNVYDQSGNTRGTTGLTTTNTTFTVSDSTAYTFTVQAIAQGGNVKAMSAGGVAVTTVPAPSITSILEDGALITITCATPTSGTLSIAQSSGTTITRVSATNPFTYNGTTANTTYGFTVTNTGTNSITTTTASFTTMGTPTFTKSDASGQSVILQWTYPSGAPAATSYTVYLQGGTTVSAGITAQNYTFIPSSGTPPFVYTVAATGAPGTGFGSVPTDNITPLTAVTIGNPGATSADGTNVTVTWTYPTTSTAGVTFKVYDPTLATLYTTYSYSSVNSAYSTTFSTSLTRNSTYSFVVMTTDAQGDTAVSAPTANVTLLTAPIAKSIIQTGGQMVVTLSAQPAITPAPYTPYYTNTSIFPASLTLTASTATSFTYSGALSDTTCSFTFQNNAGAGAPNSTNSSIIGFQTLPTPVPVSITYISSSTSISASWTYNQAVAGTQFILKNSADGSQFGTVTGVTNANISAIIGTTYTLTVTASSGGNVSLPSTAFSAVTAALPFTISSFVQNGTQLITTISGSAISASTVPPLGFPTVFPGSPTLWLDAADPNATGIPAANGATISVWKDKSGLGSNATATGTPTINSTGINGKPTMTFDGSSWFTGLTTNTGTTATVFIVMQQPAPTSSINPDFTRVFSMAALGGYDSDVTGLLVEFVGGYVYGYRGNLLSAFQEPINTAYIMDFELDGTNAISYFNGTAQPGFGSTANFNIGRYRVGGIAHYDGPPQYTGYVSEVILFKEALTADQRKGMEYYLAQKWSIAGVPSGFTGSPLTFTFKGASANTNYIVNVVGTGLTVSSTLTTLFTPAAPTLAAVGTGVFTSSTYNGSTTLPGGITMNYFNASGNSLLTSSPTNSFVATASQSYTLYARATNGLNTSISSANSVAITPIGPITYTRVSTTGGGVAFTCFATGSTSFSGSSPGLSSTVNGNVITFSSPSTPGVYYVITIVATNATGATSSISITEKTSFAPAAVPGMAMWYDAADITTIGFRVTTPTVANLQFWLDASDSTNLSAPGGNLTQINDKSGNNYTAMAASTVDYSSATNLIHFHNNQYLNLPQSSINNAAIWSMFMVIQPVNIVNTYIMSKQRAGQNANSPTTFGIGVHSGPEGFAQQITPGTLTYKTTNGGTGGSPEYTATAILTTSLQVLSMVYDGTNLKTYLNGTLSNTSPGNWPIINQTDGNMCSLGAWATDSGLIGAADFYLGELQFYNTNLGDADRQKVEGYLAWKWALQASLPTTHTYSTTKVTVGPTFTNTYSSTQVSTWRDKSGNGLDLAYPGGSYPTYSPTLLGGQYPGINFNGNSYLATTNFLPVPILSSNGTDTTIFIVYNDPNTDYTGTFTLDTDIQYAINTWGTNKHYFQFGGSYVFNNINFTVTPGPQLYTIEKQGSNSTWYNFGGIVTNGTSSTAATLTSISQRFNVGTGYPLTTTYYKSFISEIIIYNYALNSVQRQQMEGYLAWKWGLQNALSTNNPYTKAPPPSYIGPLSSGPIEWIDGSDSTSMNFVYSPTAQLVASDIAALQAWYDASDATTIVGGSVTVPSPQVWYDGKDPNGNGSIPSDGTSVTTWANKAPTGATYNAVQATGYSAATYSTTCNALNFTNTTTAYSTGYAANPTAETMFVVANNSSPGSNNNMVIGGQSGARSLGWGYNPLGSISYLNNELKWLASAPGGYTSATTALVTGQVNGTNVFISQNGGLTSGTSTTGAGFTAGTTTYLGTDTGNKGTYYFIGYEMEVLFYNSVLTISQYQQVEGYLAWKWGLQANLPPTHPYKSAGPSWTPAGGGSIQKWNDKSGNAYNLSLGSGSGTVSYITTALGKSVNLSGGYLFINKAVNLQNYALFTVLGSPTAVYNQSVITGRPNTTASYNSTDGFGLYADATGTPDLRLYGVSGTGGSNVNTVSGALPSVALSPVLASYTSVSTGIINSWINGSAGTVITTGQTRTNTGQGFAIGAEWSGTAYANITAVTNMYEVVVMTTIPTTLQRQQMEGYLAWKWGLQPGLPTSHPYKTFAPTFANLPTNPVNGLIDKSGLGNSFSLVTGSSPLPQYSSTVKGVFLGQAASFVNTTVSVPVGYTMMAVASLTSTPGSYGRLINVGLVDNVGFMGTYNGTTNFATFTGSSASTTLSGFTTTYTISGPNSVVTIYAAGGGGATGLSKNGFGNIYPGCPGGRGGSAVCTITNIPAGTVITATSVGAVGITSGNPGGNYTQIAAGYTLINVGPSFKLACAGGGGGGGSGDGNNASAREGIGGLSAGIGDTAGTGGAALGGYGGNAGYAVQNSAGFSYTLNAWNQSSYGISDVAGYIIISVQLGGGWNDITSNSPATPVSTNPTVPSLLEMTVDGSVLTPYFNASAMTVKTGTTIAMTGMIIGSSPNNGGQFWPGYLNELLVVSRTLTSLQRAQLEGYLAWKWGLQGNLPSTHPFALGPP</sequence>